<dbReference type="EMBL" id="JAWZYT010001263">
    <property type="protein sequence ID" value="KAK4313847.1"/>
    <property type="molecule type" value="Genomic_DNA"/>
</dbReference>
<evidence type="ECO:0000313" key="1">
    <source>
        <dbReference type="EMBL" id="KAK4313847.1"/>
    </source>
</evidence>
<keyword evidence="2" id="KW-1185">Reference proteome</keyword>
<comment type="caution">
    <text evidence="1">The sequence shown here is derived from an EMBL/GenBank/DDBJ whole genome shotgun (WGS) entry which is preliminary data.</text>
</comment>
<dbReference type="Proteomes" id="UP001292094">
    <property type="component" value="Unassembled WGS sequence"/>
</dbReference>
<gene>
    <name evidence="1" type="ORF">Pmani_014833</name>
</gene>
<organism evidence="1 2">
    <name type="scientific">Petrolisthes manimaculis</name>
    <dbReference type="NCBI Taxonomy" id="1843537"/>
    <lineage>
        <taxon>Eukaryota</taxon>
        <taxon>Metazoa</taxon>
        <taxon>Ecdysozoa</taxon>
        <taxon>Arthropoda</taxon>
        <taxon>Crustacea</taxon>
        <taxon>Multicrustacea</taxon>
        <taxon>Malacostraca</taxon>
        <taxon>Eumalacostraca</taxon>
        <taxon>Eucarida</taxon>
        <taxon>Decapoda</taxon>
        <taxon>Pleocyemata</taxon>
        <taxon>Anomura</taxon>
        <taxon>Galatheoidea</taxon>
        <taxon>Porcellanidae</taxon>
        <taxon>Petrolisthes</taxon>
    </lineage>
</organism>
<evidence type="ECO:0000313" key="2">
    <source>
        <dbReference type="Proteomes" id="UP001292094"/>
    </source>
</evidence>
<protein>
    <submittedName>
        <fullName evidence="1">Uncharacterized protein</fullName>
    </submittedName>
</protein>
<name>A0AAE1U8A6_9EUCA</name>
<proteinExistence type="predicted"/>
<reference evidence="1" key="1">
    <citation type="submission" date="2023-11" db="EMBL/GenBank/DDBJ databases">
        <title>Genome assemblies of two species of porcelain crab, Petrolisthes cinctipes and Petrolisthes manimaculis (Anomura: Porcellanidae).</title>
        <authorList>
            <person name="Angst P."/>
        </authorList>
    </citation>
    <scope>NUCLEOTIDE SEQUENCE</scope>
    <source>
        <strain evidence="1">PB745_02</strain>
        <tissue evidence="1">Gill</tissue>
    </source>
</reference>
<accession>A0AAE1U8A6</accession>
<sequence length="109" mass="11987">MLCSTIYVNPKSRSLVEKMSANFTSSSRKGDTSFVLLPTSGSTTPKLLSKELLTLHRSNTSDLEDITVVRSALTSPPDLVCLDAKTGTDFLRTSSFIEQKFSSHPMDNR</sequence>
<dbReference type="AlphaFoldDB" id="A0AAE1U8A6"/>